<evidence type="ECO:0000259" key="3">
    <source>
        <dbReference type="Pfam" id="PF20155"/>
    </source>
</evidence>
<dbReference type="RefSeq" id="WP_123769367.1">
    <property type="nucleotide sequence ID" value="NZ_RKQN01000001.1"/>
</dbReference>
<evidence type="ECO:0000256" key="2">
    <source>
        <dbReference type="SAM" id="MobiDB-lite"/>
    </source>
</evidence>
<feature type="coiled-coil region" evidence="1">
    <location>
        <begin position="391"/>
        <end position="461"/>
    </location>
</feature>
<accession>A0A3N4VGI6</accession>
<feature type="region of interest" description="Disordered" evidence="2">
    <location>
        <begin position="650"/>
        <end position="687"/>
    </location>
</feature>
<dbReference type="InterPro" id="IPR013491">
    <property type="entry name" value="Tape_meas_N"/>
</dbReference>
<evidence type="ECO:0000313" key="4">
    <source>
        <dbReference type="EMBL" id="RPE81848.1"/>
    </source>
</evidence>
<feature type="compositionally biased region" description="Polar residues" evidence="2">
    <location>
        <begin position="656"/>
        <end position="667"/>
    </location>
</feature>
<feature type="domain" description="Tape measure protein N-terminal" evidence="3">
    <location>
        <begin position="88"/>
        <end position="279"/>
    </location>
</feature>
<gene>
    <name evidence="4" type="ORF">EDC50_1050</name>
</gene>
<feature type="compositionally biased region" description="Basic and acidic residues" evidence="2">
    <location>
        <begin position="669"/>
        <end position="682"/>
    </location>
</feature>
<dbReference type="EMBL" id="RKQN01000001">
    <property type="protein sequence ID" value="RPE81848.1"/>
    <property type="molecule type" value="Genomic_DNA"/>
</dbReference>
<proteinExistence type="predicted"/>
<dbReference type="NCBIfam" id="TIGR02675">
    <property type="entry name" value="tape_meas_nterm"/>
    <property type="match status" value="1"/>
</dbReference>
<name>A0A3N4VGI6_9GAMM</name>
<protein>
    <submittedName>
        <fullName evidence="4">Tape measure domain-containing protein</fullName>
    </submittedName>
</protein>
<keyword evidence="1" id="KW-0175">Coiled coil</keyword>
<dbReference type="Pfam" id="PF20155">
    <property type="entry name" value="TMP_3"/>
    <property type="match status" value="1"/>
</dbReference>
<evidence type="ECO:0000256" key="1">
    <source>
        <dbReference type="SAM" id="Coils"/>
    </source>
</evidence>
<comment type="caution">
    <text evidence="4">The sequence shown here is derived from an EMBL/GenBank/DDBJ whole genome shotgun (WGS) entry which is preliminary data.</text>
</comment>
<sequence>MSEQVVTLRFNAENGKLVAVTRASRAELEGLGKAANQAGQQAAAGARGVDQVGLAAERTQRRASALSGTLGELKGLLAGYAGLAGVRELGRMADTYTDIVGKLGQVTQGERDLATAKAATFSIAQRYYQEFDATVSLYSRAAQALAQYNVGQAKVAELTRTVSAGMLVSRASAAEAASAVLQLSQALGAGALRGEEFNAVNEAAPRLMQALADSLGVPRGALKELAEEGQLTVDVLLEAWTGAQAEQIAAEAEKVPLTISRAWQQARNDMIKFVGEADQSTGASGVIAQAIGLVGRNLDLLATAATIAATAYGGKLLQALVRSTQAFIANAAVSRASAVGLTMVGGAATRLTAAQTAAAVASRALGSALAIVQANPIMVAVTAVALLAAGIWRAADAAEAAKREVRELQEQFVAAQDAYNDFAKAPELAHMSGLKEADATLQKLIESAAEAKRELDDATASYMRNMARFGQASRSEVDAAAAAYGRLSGQVRALMENRTDADVAAMQELQRLAGISRASDEAREALARLAIQVRDGKISKKELTAELARLAEQEGNVAQKAYLMAHGFDGAKQKLADFSAVLKGLDGDLDAAIVNLVRMQQGRYQAWLVEQGQKINAAGGVALMDPKEREAFNQRAEAMKRVIEQTEALEKAQRASKATQRTASQEARQALREEAKDQRDAARAAQELTEAREQALDMLTDWRAELAGPATQALLKYQRMERQLDIDVAAGVLTWKEYAEAMDAVARLRAKDEALMSDQDKAATALQEAQQEAAQEYQRTWTYAIDSVSMAWGDLLTGGIKSFRDFGKELVSIGRRWLADLIALYTRNNLASVFNRWGGQLSSGGFGLAGSTASGFNLQGLFGGRGGNGLLGSIGDWVGGVVGRIGNWVNGLFGRSVGGASAGSLMGFGNNMGNFLGLSRMPWLGALGGALMGIGRGGDMAGRLGSAAAHGAAGYGLAGMAGALSGGAGLSGALGALGPAGWIGLAAVAIDKIAGGKLFGTSYKTQSTAQQVDISPGGAGGYVEEYQTKQRSFFRGRKSRTVRSALDTEALAAVNDLFEAITDSIADAANALAVATPALIGGSFRREFDKSGNLKKEFGTIAGRVYYEAQDAFAKRLQAENLLNVAKQVGSGSEIEQLANRYRGSADTLSDFATLMLAMQSDVKNAQALWPQGEGALTRAVGLLERLAKGGETLAEAYQRVNESARAYGELIAGVDAQLRTAGLNDWQRAALDIETAYRAQVRQANELAKALGLSGARAEDLAKIEQLRAVNMASLQRQMEAQRNTVLQDLELSDLAPSTDAEKLNTAMSQLRAAASAGDLDRAQQLSQTALGYGRSLFASGQDYDSLYNEVTGLIRGMNAPGTASGDDSMARLAESLSGLKDQISSSLFETLTPRLTELNSSINQQLNGVNSRLDRLIGETRGGVAQQRSSNMRDRVRYLLR</sequence>
<dbReference type="OrthoDB" id="6058417at2"/>
<keyword evidence="5" id="KW-1185">Reference proteome</keyword>
<dbReference type="Proteomes" id="UP000269708">
    <property type="component" value="Unassembled WGS sequence"/>
</dbReference>
<organism evidence="4 5">
    <name type="scientific">Vulcaniibacterium tengchongense</name>
    <dbReference type="NCBI Taxonomy" id="1273429"/>
    <lineage>
        <taxon>Bacteria</taxon>
        <taxon>Pseudomonadati</taxon>
        <taxon>Pseudomonadota</taxon>
        <taxon>Gammaproteobacteria</taxon>
        <taxon>Lysobacterales</taxon>
        <taxon>Lysobacteraceae</taxon>
        <taxon>Vulcaniibacterium</taxon>
    </lineage>
</organism>
<evidence type="ECO:0000313" key="5">
    <source>
        <dbReference type="Proteomes" id="UP000269708"/>
    </source>
</evidence>
<reference evidence="4 5" key="1">
    <citation type="submission" date="2018-11" db="EMBL/GenBank/DDBJ databases">
        <title>Genomic Encyclopedia of Type Strains, Phase IV (KMG-IV): sequencing the most valuable type-strain genomes for metagenomic binning, comparative biology and taxonomic classification.</title>
        <authorList>
            <person name="Goeker M."/>
        </authorList>
    </citation>
    <scope>NUCLEOTIDE SEQUENCE [LARGE SCALE GENOMIC DNA]</scope>
    <source>
        <strain evidence="4 5">DSM 25623</strain>
    </source>
</reference>